<dbReference type="InterPro" id="IPR032675">
    <property type="entry name" value="LRR_dom_sf"/>
</dbReference>
<evidence type="ECO:0000256" key="3">
    <source>
        <dbReference type="ARBA" id="ARBA00022525"/>
    </source>
</evidence>
<keyword evidence="2" id="KW-0217">Developmental protein</keyword>
<comment type="caution">
    <text evidence="11">The sequence shown here is derived from an EMBL/GenBank/DDBJ whole genome shotgun (WGS) entry which is preliminary data.</text>
</comment>
<keyword evidence="12" id="KW-1185">Reference proteome</keyword>
<proteinExistence type="predicted"/>
<dbReference type="InterPro" id="IPR001611">
    <property type="entry name" value="Leu-rich_rpt"/>
</dbReference>
<dbReference type="Gene3D" id="3.80.10.10">
    <property type="entry name" value="Ribonuclease Inhibitor"/>
    <property type="match status" value="3"/>
</dbReference>
<keyword evidence="5 10" id="KW-0732">Signal</keyword>
<evidence type="ECO:0000256" key="4">
    <source>
        <dbReference type="ARBA" id="ARBA00022614"/>
    </source>
</evidence>
<accession>A0AAV6G651</accession>
<keyword evidence="3" id="KW-0964">Secreted</keyword>
<dbReference type="EMBL" id="JADWDJ010000015">
    <property type="protein sequence ID" value="KAG5268985.1"/>
    <property type="molecule type" value="Genomic_DNA"/>
</dbReference>
<evidence type="ECO:0000256" key="10">
    <source>
        <dbReference type="SAM" id="SignalP"/>
    </source>
</evidence>
<dbReference type="AlphaFoldDB" id="A0AAV6G651"/>
<dbReference type="PANTHER" id="PTHR45712:SF22">
    <property type="entry name" value="INSULIN-LIKE GROWTH FACTOR-BINDING PROTEIN COMPLEX ACID LABILE SUBUNIT"/>
    <property type="match status" value="1"/>
</dbReference>
<dbReference type="InterPro" id="IPR050333">
    <property type="entry name" value="SLRP"/>
</dbReference>
<dbReference type="FunFam" id="3.80.10.10:FF:000308">
    <property type="entry name" value="tsukushin isoform X3"/>
    <property type="match status" value="1"/>
</dbReference>
<feature type="chain" id="PRO_5043831846" description="Tsukushi" evidence="10">
    <location>
        <begin position="39"/>
        <end position="370"/>
    </location>
</feature>
<evidence type="ECO:0000256" key="5">
    <source>
        <dbReference type="ARBA" id="ARBA00022729"/>
    </source>
</evidence>
<dbReference type="SUPFAM" id="SSF52058">
    <property type="entry name" value="L domain-like"/>
    <property type="match status" value="1"/>
</dbReference>
<evidence type="ECO:0000256" key="9">
    <source>
        <dbReference type="ARBA" id="ARBA00074988"/>
    </source>
</evidence>
<evidence type="ECO:0000256" key="6">
    <source>
        <dbReference type="ARBA" id="ARBA00022737"/>
    </source>
</evidence>
<organism evidence="11 12">
    <name type="scientific">Alosa alosa</name>
    <name type="common">allis shad</name>
    <dbReference type="NCBI Taxonomy" id="278164"/>
    <lineage>
        <taxon>Eukaryota</taxon>
        <taxon>Metazoa</taxon>
        <taxon>Chordata</taxon>
        <taxon>Craniata</taxon>
        <taxon>Vertebrata</taxon>
        <taxon>Euteleostomi</taxon>
        <taxon>Actinopterygii</taxon>
        <taxon>Neopterygii</taxon>
        <taxon>Teleostei</taxon>
        <taxon>Clupei</taxon>
        <taxon>Clupeiformes</taxon>
        <taxon>Clupeoidei</taxon>
        <taxon>Clupeidae</taxon>
        <taxon>Alosa</taxon>
    </lineage>
</organism>
<evidence type="ECO:0000256" key="8">
    <source>
        <dbReference type="ARBA" id="ARBA00074718"/>
    </source>
</evidence>
<dbReference type="PRINTS" id="PR00019">
    <property type="entry name" value="LEURICHRPT"/>
</dbReference>
<protein>
    <recommendedName>
        <fullName evidence="8">Tsukushi</fullName>
    </recommendedName>
    <alternativeName>
        <fullName evidence="9">Leucine-rich repeat-containing protein 54</fullName>
    </alternativeName>
</protein>
<dbReference type="Pfam" id="PF13855">
    <property type="entry name" value="LRR_8"/>
    <property type="match status" value="2"/>
</dbReference>
<sequence>MAYFLTSRSLHLDKLRTGNMLFLLSVSVLTVLSHGVAGGQTCHPQCRCEVESFGLFDSFSLTKVDCSGVGPGTAPFPIPLDTSFLDLSFNSVGAITDAMLTGPGYTTLVSLDLSNNAISKVGAKAFARLRYLETLDLSHNALESLPDGCFTGLPLAEVDLSNNRFHEFNLDIFTTKGQDKPLTVDLSNNLITSITRQPQGPSLSIKSLVLADNRLRVVPDLSGLPLRYLGLDGNWISVIQEGAFQTLKDLSYLSLSGLPKLSVIEPLSFQGLENLQVLDLSNNRNLKSLSPAVFSNLNSLQELNLSNSGMTHLPNTILSYLPNIKSITLSPNMHCWKTLKQGQFHRQIGEAKNDYVISCDKISVPQNPVL</sequence>
<evidence type="ECO:0000313" key="11">
    <source>
        <dbReference type="EMBL" id="KAG5268985.1"/>
    </source>
</evidence>
<reference evidence="11" key="1">
    <citation type="submission" date="2020-10" db="EMBL/GenBank/DDBJ databases">
        <title>Chromosome-scale genome assembly of the Allis shad, Alosa alosa.</title>
        <authorList>
            <person name="Margot Z."/>
            <person name="Christophe K."/>
            <person name="Cabau C."/>
            <person name="Louis A."/>
            <person name="Berthelot C."/>
            <person name="Parey E."/>
            <person name="Roest Crollius H."/>
            <person name="Montfort J."/>
            <person name="Robinson-Rechavi M."/>
            <person name="Bucao C."/>
            <person name="Bouchez O."/>
            <person name="Gislard M."/>
            <person name="Lluch J."/>
            <person name="Milhes M."/>
            <person name="Lampietro C."/>
            <person name="Lopez Roques C."/>
            <person name="Donnadieu C."/>
            <person name="Braasch I."/>
            <person name="Desvignes T."/>
            <person name="Postlethwait J."/>
            <person name="Bobe J."/>
            <person name="Guiguen Y."/>
        </authorList>
    </citation>
    <scope>NUCLEOTIDE SEQUENCE</scope>
    <source>
        <strain evidence="11">M-15738</strain>
        <tissue evidence="11">Blood</tissue>
    </source>
</reference>
<evidence type="ECO:0000256" key="7">
    <source>
        <dbReference type="ARBA" id="ARBA00023180"/>
    </source>
</evidence>
<dbReference type="Proteomes" id="UP000823561">
    <property type="component" value="Chromosome 15"/>
</dbReference>
<name>A0AAV6G651_9TELE</name>
<gene>
    <name evidence="11" type="ORF">AALO_G00197030</name>
</gene>
<dbReference type="SMART" id="SM00369">
    <property type="entry name" value="LRR_TYP"/>
    <property type="match status" value="5"/>
</dbReference>
<evidence type="ECO:0000256" key="1">
    <source>
        <dbReference type="ARBA" id="ARBA00004613"/>
    </source>
</evidence>
<evidence type="ECO:0000313" key="12">
    <source>
        <dbReference type="Proteomes" id="UP000823561"/>
    </source>
</evidence>
<dbReference type="PROSITE" id="PS51450">
    <property type="entry name" value="LRR"/>
    <property type="match status" value="3"/>
</dbReference>
<dbReference type="GO" id="GO:0005615">
    <property type="term" value="C:extracellular space"/>
    <property type="evidence" value="ECO:0007669"/>
    <property type="project" value="TreeGrafter"/>
</dbReference>
<evidence type="ECO:0000256" key="2">
    <source>
        <dbReference type="ARBA" id="ARBA00022473"/>
    </source>
</evidence>
<keyword evidence="6" id="KW-0677">Repeat</keyword>
<comment type="subcellular location">
    <subcellularLocation>
        <location evidence="1">Secreted</location>
    </subcellularLocation>
</comment>
<dbReference type="PANTHER" id="PTHR45712">
    <property type="entry name" value="AGAP008170-PA"/>
    <property type="match status" value="1"/>
</dbReference>
<keyword evidence="4" id="KW-0433">Leucine-rich repeat</keyword>
<keyword evidence="7" id="KW-0325">Glycoprotein</keyword>
<feature type="signal peptide" evidence="10">
    <location>
        <begin position="1"/>
        <end position="38"/>
    </location>
</feature>
<dbReference type="InterPro" id="IPR003591">
    <property type="entry name" value="Leu-rich_rpt_typical-subtyp"/>
</dbReference>